<protein>
    <submittedName>
        <fullName evidence="2">Class I SAM-dependent methyltransferase</fullName>
    </submittedName>
</protein>
<dbReference type="Pfam" id="PF08241">
    <property type="entry name" value="Methyltransf_11"/>
    <property type="match status" value="1"/>
</dbReference>
<dbReference type="PANTHER" id="PTHR45036:SF1">
    <property type="entry name" value="METHYLTRANSFERASE LIKE 7A"/>
    <property type="match status" value="1"/>
</dbReference>
<dbReference type="Gene3D" id="3.40.50.150">
    <property type="entry name" value="Vaccinia Virus protein VP39"/>
    <property type="match status" value="1"/>
</dbReference>
<dbReference type="EMBL" id="WSFT01000039">
    <property type="protein sequence ID" value="MBS4538888.1"/>
    <property type="molecule type" value="Genomic_DNA"/>
</dbReference>
<gene>
    <name evidence="2" type="ORF">GOQ27_10455</name>
</gene>
<dbReference type="RefSeq" id="WP_203366813.1">
    <property type="nucleotide sequence ID" value="NZ_WSFT01000039.1"/>
</dbReference>
<dbReference type="SUPFAM" id="SSF53335">
    <property type="entry name" value="S-adenosyl-L-methionine-dependent methyltransferases"/>
    <property type="match status" value="1"/>
</dbReference>
<dbReference type="InterPro" id="IPR029063">
    <property type="entry name" value="SAM-dependent_MTases_sf"/>
</dbReference>
<organism evidence="2 3">
    <name type="scientific">Anaeromonas frigoriresistens</name>
    <dbReference type="NCBI Taxonomy" id="2683708"/>
    <lineage>
        <taxon>Bacteria</taxon>
        <taxon>Bacillati</taxon>
        <taxon>Bacillota</taxon>
        <taxon>Tissierellia</taxon>
        <taxon>Tissierellales</taxon>
        <taxon>Thermohalobacteraceae</taxon>
        <taxon>Anaeromonas</taxon>
    </lineage>
</organism>
<dbReference type="GO" id="GO:0032259">
    <property type="term" value="P:methylation"/>
    <property type="evidence" value="ECO:0007669"/>
    <property type="project" value="UniProtKB-KW"/>
</dbReference>
<name>A0A942UUL9_9FIRM</name>
<evidence type="ECO:0000313" key="3">
    <source>
        <dbReference type="Proteomes" id="UP000724672"/>
    </source>
</evidence>
<evidence type="ECO:0000259" key="1">
    <source>
        <dbReference type="Pfam" id="PF08241"/>
    </source>
</evidence>
<dbReference type="PANTHER" id="PTHR45036">
    <property type="entry name" value="METHYLTRANSFERASE LIKE 7B"/>
    <property type="match status" value="1"/>
</dbReference>
<evidence type="ECO:0000313" key="2">
    <source>
        <dbReference type="EMBL" id="MBS4538888.1"/>
    </source>
</evidence>
<proteinExistence type="predicted"/>
<keyword evidence="2" id="KW-0808">Transferase</keyword>
<feature type="domain" description="Methyltransferase type 11" evidence="1">
    <location>
        <begin position="48"/>
        <end position="141"/>
    </location>
</feature>
<keyword evidence="3" id="KW-1185">Reference proteome</keyword>
<sequence>MNSETDKIRKRYNRVSKIYDIMEKPMESMLGEKWRGKLIEEIEGKKILEVGIGTGKNIPYYPKDIDVIGIDFSENMVQRANERANSYPNVDIIQMDAQNMTFEDNMFDTVITSCVFCSVPDPIKGLKEIRRVCKPNGKIIMLEHMRSEDKIIGKAMDIINPIPLYIWGANINRKTMENLQRAGYSEGEIQIEDIWRDIVKLIKIRNKKN</sequence>
<accession>A0A942UUL9</accession>
<reference evidence="2" key="1">
    <citation type="submission" date="2019-12" db="EMBL/GenBank/DDBJ databases">
        <title>Clostridiaceae gen. nov. sp. nov., isolated from sediment in Xinjiang, China.</title>
        <authorList>
            <person name="Zhang R."/>
        </authorList>
    </citation>
    <scope>NUCLEOTIDE SEQUENCE</scope>
    <source>
        <strain evidence="2">D2Q-11</strain>
    </source>
</reference>
<dbReference type="CDD" id="cd02440">
    <property type="entry name" value="AdoMet_MTases"/>
    <property type="match status" value="1"/>
</dbReference>
<dbReference type="GO" id="GO:0008757">
    <property type="term" value="F:S-adenosylmethionine-dependent methyltransferase activity"/>
    <property type="evidence" value="ECO:0007669"/>
    <property type="project" value="InterPro"/>
</dbReference>
<dbReference type="InterPro" id="IPR013216">
    <property type="entry name" value="Methyltransf_11"/>
</dbReference>
<dbReference type="Proteomes" id="UP000724672">
    <property type="component" value="Unassembled WGS sequence"/>
</dbReference>
<comment type="caution">
    <text evidence="2">The sequence shown here is derived from an EMBL/GenBank/DDBJ whole genome shotgun (WGS) entry which is preliminary data.</text>
</comment>
<dbReference type="AlphaFoldDB" id="A0A942UUL9"/>
<dbReference type="InterPro" id="IPR052356">
    <property type="entry name" value="Thiol_S-MT"/>
</dbReference>
<keyword evidence="2" id="KW-0489">Methyltransferase</keyword>